<dbReference type="EMBL" id="GEDC01025447">
    <property type="protein sequence ID" value="JAS11851.1"/>
    <property type="molecule type" value="Transcribed_RNA"/>
</dbReference>
<keyword evidence="8 9" id="KW-0325">Glycoprotein</keyword>
<evidence type="ECO:0000256" key="2">
    <source>
        <dbReference type="ARBA" id="ARBA00006339"/>
    </source>
</evidence>
<evidence type="ECO:0000256" key="6">
    <source>
        <dbReference type="ARBA" id="ARBA00023034"/>
    </source>
</evidence>
<keyword evidence="6 9" id="KW-0333">Golgi apparatus</keyword>
<dbReference type="AlphaFoldDB" id="A0A1B6CEK6"/>
<dbReference type="InterPro" id="IPR005331">
    <property type="entry name" value="Sulfotransferase"/>
</dbReference>
<dbReference type="PANTHER" id="PTHR12137">
    <property type="entry name" value="CARBOHYDRATE SULFOTRANSFERASE"/>
    <property type="match status" value="1"/>
</dbReference>
<evidence type="ECO:0000256" key="4">
    <source>
        <dbReference type="ARBA" id="ARBA00022692"/>
    </source>
</evidence>
<keyword evidence="7" id="KW-0472">Membrane</keyword>
<dbReference type="GO" id="GO:0008146">
    <property type="term" value="F:sulfotransferase activity"/>
    <property type="evidence" value="ECO:0007669"/>
    <property type="project" value="InterPro"/>
</dbReference>
<evidence type="ECO:0000313" key="10">
    <source>
        <dbReference type="EMBL" id="JAS11851.1"/>
    </source>
</evidence>
<dbReference type="Pfam" id="PF03567">
    <property type="entry name" value="Sulfotransfer_2"/>
    <property type="match status" value="1"/>
</dbReference>
<evidence type="ECO:0000256" key="3">
    <source>
        <dbReference type="ARBA" id="ARBA00022679"/>
    </source>
</evidence>
<keyword evidence="9" id="KW-0735">Signal-anchor</keyword>
<sequence>KVGHSAPGSIPAQCTLMLRRSVHSCCLHALRRSVPTLLLALFCFPAAVLIFNTNVYRQPNRGGSAALQSEDLFERRNSSWDKENFHRLMEARMAFRRRALKEGCSRYGLDIPGNDSLHKPNPWEFLINKKYHIIWCNVFKAASSSWMYNFNILAGYKPSFLQHTNQVPLQLARQKYPRPTLEQLNTALNDSIAFLIVRHPFERLLSAYRDKLQYALANTYHQKLGFQIIEKYRPGAKKIRFSNVPRWPTFVEFTRFLLDEIKEGNELDMHWTPITQFCSPCQVDFDIIMKFDTLNEDQRYFIDIAGLEKVIRVEWKNPAKGPITNNVIAKYYKQLTSTQILQLYNFYRYDFELFGYSVEKYLTEAKPDSMATPSL</sequence>
<reference evidence="10" key="1">
    <citation type="submission" date="2015-12" db="EMBL/GenBank/DDBJ databases">
        <title>De novo transcriptome assembly of four potential Pierce s Disease insect vectors from Arizona vineyards.</title>
        <authorList>
            <person name="Tassone E.E."/>
        </authorList>
    </citation>
    <scope>NUCLEOTIDE SEQUENCE</scope>
</reference>
<dbReference type="GO" id="GO:0016051">
    <property type="term" value="P:carbohydrate biosynthetic process"/>
    <property type="evidence" value="ECO:0007669"/>
    <property type="project" value="InterPro"/>
</dbReference>
<keyword evidence="4" id="KW-0812">Transmembrane</keyword>
<evidence type="ECO:0000256" key="1">
    <source>
        <dbReference type="ARBA" id="ARBA00004323"/>
    </source>
</evidence>
<accession>A0A1B6CEK6</accession>
<keyword evidence="3 9" id="KW-0808">Transferase</keyword>
<evidence type="ECO:0000256" key="5">
    <source>
        <dbReference type="ARBA" id="ARBA00022989"/>
    </source>
</evidence>
<name>A0A1B6CEK6_9HEMI</name>
<dbReference type="PANTHER" id="PTHR12137:SF63">
    <property type="entry name" value="CARBOHYDRATE SULFOTRANSFERASE"/>
    <property type="match status" value="1"/>
</dbReference>
<organism evidence="10">
    <name type="scientific">Clastoptera arizonana</name>
    <name type="common">Arizona spittle bug</name>
    <dbReference type="NCBI Taxonomy" id="38151"/>
    <lineage>
        <taxon>Eukaryota</taxon>
        <taxon>Metazoa</taxon>
        <taxon>Ecdysozoa</taxon>
        <taxon>Arthropoda</taxon>
        <taxon>Hexapoda</taxon>
        <taxon>Insecta</taxon>
        <taxon>Pterygota</taxon>
        <taxon>Neoptera</taxon>
        <taxon>Paraneoptera</taxon>
        <taxon>Hemiptera</taxon>
        <taxon>Auchenorrhyncha</taxon>
        <taxon>Cercopoidea</taxon>
        <taxon>Clastopteridae</taxon>
        <taxon>Clastoptera</taxon>
    </lineage>
</organism>
<dbReference type="EC" id="2.8.2.-" evidence="9"/>
<comment type="subcellular location">
    <subcellularLocation>
        <location evidence="1 9">Golgi apparatus membrane</location>
        <topology evidence="1 9">Single-pass type II membrane protein</topology>
    </subcellularLocation>
</comment>
<evidence type="ECO:0000256" key="9">
    <source>
        <dbReference type="RuleBase" id="RU364020"/>
    </source>
</evidence>
<evidence type="ECO:0000256" key="8">
    <source>
        <dbReference type="ARBA" id="ARBA00023180"/>
    </source>
</evidence>
<dbReference type="GO" id="GO:0000139">
    <property type="term" value="C:Golgi membrane"/>
    <property type="evidence" value="ECO:0007669"/>
    <property type="project" value="UniProtKB-SubCell"/>
</dbReference>
<keyword evidence="9" id="KW-0119">Carbohydrate metabolism</keyword>
<comment type="similarity">
    <text evidence="2 9">Belongs to the sulfotransferase 2 family.</text>
</comment>
<evidence type="ECO:0000256" key="7">
    <source>
        <dbReference type="ARBA" id="ARBA00023136"/>
    </source>
</evidence>
<gene>
    <name evidence="10" type="ORF">g.22769</name>
</gene>
<feature type="non-terminal residue" evidence="10">
    <location>
        <position position="1"/>
    </location>
</feature>
<proteinExistence type="inferred from homology"/>
<protein>
    <recommendedName>
        <fullName evidence="9">Carbohydrate sulfotransferase</fullName>
        <ecNumber evidence="9">2.8.2.-</ecNumber>
    </recommendedName>
</protein>
<dbReference type="InterPro" id="IPR018011">
    <property type="entry name" value="Carb_sulfotrans_8-10"/>
</dbReference>
<keyword evidence="5" id="KW-1133">Transmembrane helix</keyword>